<dbReference type="PATRIC" id="fig|454.4.peg.204"/>
<dbReference type="InterPro" id="IPR007692">
    <property type="entry name" value="DNA_helicase_DnaB"/>
</dbReference>
<dbReference type="Proteomes" id="UP000054761">
    <property type="component" value="Unassembled WGS sequence"/>
</dbReference>
<dbReference type="PROSITE" id="PS51199">
    <property type="entry name" value="SF4_HELICASE"/>
    <property type="match status" value="1"/>
</dbReference>
<proteinExistence type="inferred from homology"/>
<dbReference type="GO" id="GO:0005829">
    <property type="term" value="C:cytosol"/>
    <property type="evidence" value="ECO:0007669"/>
    <property type="project" value="TreeGrafter"/>
</dbReference>
<organism evidence="16 17">
    <name type="scientific">Legionella israelensis</name>
    <dbReference type="NCBI Taxonomy" id="454"/>
    <lineage>
        <taxon>Bacteria</taxon>
        <taxon>Pseudomonadati</taxon>
        <taxon>Pseudomonadota</taxon>
        <taxon>Gammaproteobacteria</taxon>
        <taxon>Legionellales</taxon>
        <taxon>Legionellaceae</taxon>
        <taxon>Legionella</taxon>
    </lineage>
</organism>
<evidence type="ECO:0000256" key="4">
    <source>
        <dbReference type="ARBA" id="ARBA00022741"/>
    </source>
</evidence>
<dbReference type="GO" id="GO:0006269">
    <property type="term" value="P:DNA replication, synthesis of primer"/>
    <property type="evidence" value="ECO:0007669"/>
    <property type="project" value="UniProtKB-UniRule"/>
</dbReference>
<evidence type="ECO:0000256" key="9">
    <source>
        <dbReference type="ARBA" id="ARBA00023235"/>
    </source>
</evidence>
<dbReference type="Gene3D" id="3.40.50.300">
    <property type="entry name" value="P-loop containing nucleotide triphosphate hydrolases"/>
    <property type="match status" value="1"/>
</dbReference>
<keyword evidence="17" id="KW-1185">Reference proteome</keyword>
<dbReference type="SMART" id="SM00382">
    <property type="entry name" value="AAA"/>
    <property type="match status" value="1"/>
</dbReference>
<dbReference type="STRING" id="454.Lisr_0196"/>
<dbReference type="SUPFAM" id="SSF48024">
    <property type="entry name" value="N-terminal domain of DnaB helicase"/>
    <property type="match status" value="1"/>
</dbReference>
<keyword evidence="6 13" id="KW-0347">Helicase</keyword>
<sequence length="462" mass="51270">MLDLQTSKKNKAVDPLKRPPHSLEAEQSILGGLLLDNQVWDKISTKLCEADFYRTEHKVLFRAVSELAKKEQPFDVVTLLDMLKSYNELDDAGGEVYLFELANNTPSVANVTAYADIVREKSVQRQLISVANDIADSAYNPNGREVPELLDFAETKVFAIAEQTGSDGGPENIKSILVRAVEKIDALYHSGDTITGLPTGLSDLDKMTSGLQPSDLIIVAGRPSMGKTSLVMNMAEHAAIESRKPVLVFSMEMPADSLAMRMMSSLGRIDQHRIRTGKLEDDDWPRVTSAVHMLSEAPLFIDDTPALTPAEMRARARRLAKEHGQLGLIVVDYLQLMKVPGFKADNRTAEISEISRSLKALAKELDVPVIALSQLNRSLEQRHDKRPVMSDLRESGAIEQDADLICFIYRDEVYNEESPDKGTAEIIVAKQRNGPIGRVRVAFLGKYTRFEDLAFNGYQGID</sequence>
<keyword evidence="9" id="KW-0413">Isomerase</keyword>
<reference evidence="16 17" key="1">
    <citation type="submission" date="2015-11" db="EMBL/GenBank/DDBJ databases">
        <title>Genomic analysis of 38 Legionella species identifies large and diverse effector repertoires.</title>
        <authorList>
            <person name="Burstein D."/>
            <person name="Amaro F."/>
            <person name="Zusman T."/>
            <person name="Lifshitz Z."/>
            <person name="Cohen O."/>
            <person name="Gilbert J.A."/>
            <person name="Pupko T."/>
            <person name="Shuman H.A."/>
            <person name="Segal G."/>
        </authorList>
    </citation>
    <scope>NUCLEOTIDE SEQUENCE [LARGE SCALE GENOMIC DNA]</scope>
    <source>
        <strain evidence="16 17">Bercovier 4</strain>
    </source>
</reference>
<dbReference type="InterPro" id="IPR027417">
    <property type="entry name" value="P-loop_NTPase"/>
</dbReference>
<dbReference type="EMBL" id="LNYH01000005">
    <property type="protein sequence ID" value="KTD34018.1"/>
    <property type="molecule type" value="Genomic_DNA"/>
</dbReference>
<evidence type="ECO:0000259" key="15">
    <source>
        <dbReference type="PROSITE" id="PS51199"/>
    </source>
</evidence>
<keyword evidence="2 13" id="KW-0639">Primosome</keyword>
<dbReference type="InterPro" id="IPR007693">
    <property type="entry name" value="DNA_helicase_DnaB-like_N"/>
</dbReference>
<keyword evidence="4 13" id="KW-0547">Nucleotide-binding</keyword>
<feature type="compositionally biased region" description="Basic and acidic residues" evidence="14">
    <location>
        <begin position="11"/>
        <end position="20"/>
    </location>
</feature>
<dbReference type="OrthoDB" id="9773982at2"/>
<dbReference type="NCBIfam" id="TIGR00665">
    <property type="entry name" value="DnaB"/>
    <property type="match status" value="1"/>
</dbReference>
<dbReference type="InterPro" id="IPR016136">
    <property type="entry name" value="DNA_helicase_N/primase_C"/>
</dbReference>
<evidence type="ECO:0000256" key="3">
    <source>
        <dbReference type="ARBA" id="ARBA00022705"/>
    </source>
</evidence>
<keyword evidence="7 13" id="KW-0067">ATP-binding</keyword>
<dbReference type="GO" id="GO:0003677">
    <property type="term" value="F:DNA binding"/>
    <property type="evidence" value="ECO:0007669"/>
    <property type="project" value="UniProtKB-UniRule"/>
</dbReference>
<evidence type="ECO:0000256" key="8">
    <source>
        <dbReference type="ARBA" id="ARBA00023125"/>
    </source>
</evidence>
<evidence type="ECO:0000256" key="10">
    <source>
        <dbReference type="ARBA" id="ARBA00044932"/>
    </source>
</evidence>
<dbReference type="FunFam" id="3.40.50.300:FF:000076">
    <property type="entry name" value="Replicative DNA helicase"/>
    <property type="match status" value="1"/>
</dbReference>
<dbReference type="PANTHER" id="PTHR30153">
    <property type="entry name" value="REPLICATIVE DNA HELICASE DNAB"/>
    <property type="match status" value="1"/>
</dbReference>
<comment type="caution">
    <text evidence="16">The sequence shown here is derived from an EMBL/GenBank/DDBJ whole genome shotgun (WGS) entry which is preliminary data.</text>
</comment>
<dbReference type="InterPro" id="IPR007694">
    <property type="entry name" value="DNA_helicase_DnaB-like_C"/>
</dbReference>
<evidence type="ECO:0000256" key="12">
    <source>
        <dbReference type="NCBIfam" id="TIGR00665"/>
    </source>
</evidence>
<dbReference type="FunFam" id="1.10.860.10:FF:000001">
    <property type="entry name" value="Replicative DNA helicase"/>
    <property type="match status" value="1"/>
</dbReference>
<dbReference type="InterPro" id="IPR003593">
    <property type="entry name" value="AAA+_ATPase"/>
</dbReference>
<keyword evidence="3 13" id="KW-0235">DNA replication</keyword>
<evidence type="ECO:0000256" key="14">
    <source>
        <dbReference type="SAM" id="MobiDB-lite"/>
    </source>
</evidence>
<dbReference type="CDD" id="cd00984">
    <property type="entry name" value="DnaB_C"/>
    <property type="match status" value="1"/>
</dbReference>
<dbReference type="InterPro" id="IPR036185">
    <property type="entry name" value="DNA_heli_DnaB-like_N_sf"/>
</dbReference>
<evidence type="ECO:0000313" key="17">
    <source>
        <dbReference type="Proteomes" id="UP000054761"/>
    </source>
</evidence>
<dbReference type="Pfam" id="PF03796">
    <property type="entry name" value="DnaB_C"/>
    <property type="match status" value="1"/>
</dbReference>
<dbReference type="RefSeq" id="WP_058500587.1">
    <property type="nucleotide sequence ID" value="NZ_CAAAJA010000005.1"/>
</dbReference>
<keyword evidence="5 13" id="KW-0378">Hydrolase</keyword>
<gene>
    <name evidence="16" type="primary">dnaB</name>
    <name evidence="16" type="ORF">Lisr_0196</name>
</gene>
<evidence type="ECO:0000256" key="2">
    <source>
        <dbReference type="ARBA" id="ARBA00022515"/>
    </source>
</evidence>
<dbReference type="GO" id="GO:0005524">
    <property type="term" value="F:ATP binding"/>
    <property type="evidence" value="ECO:0007669"/>
    <property type="project" value="UniProtKB-UniRule"/>
</dbReference>
<comment type="catalytic activity">
    <reaction evidence="11 13">
        <text>ATP + H2O = ADP + phosphate + H(+)</text>
        <dbReference type="Rhea" id="RHEA:13065"/>
        <dbReference type="ChEBI" id="CHEBI:15377"/>
        <dbReference type="ChEBI" id="CHEBI:15378"/>
        <dbReference type="ChEBI" id="CHEBI:30616"/>
        <dbReference type="ChEBI" id="CHEBI:43474"/>
        <dbReference type="ChEBI" id="CHEBI:456216"/>
        <dbReference type="EC" id="5.6.2.3"/>
    </reaction>
</comment>
<dbReference type="Pfam" id="PF00772">
    <property type="entry name" value="DnaB"/>
    <property type="match status" value="1"/>
</dbReference>
<comment type="function">
    <text evidence="10 13">The main replicative DNA helicase, it participates in initiation and elongation during chromosome replication. Travels ahead of the DNA replisome, separating dsDNA into templates for DNA synthesis. A processive ATP-dependent 5'-3' DNA helicase it has DNA-dependent ATPase activity.</text>
</comment>
<feature type="domain" description="SF4 helicase" evidence="15">
    <location>
        <begin position="190"/>
        <end position="457"/>
    </location>
</feature>
<feature type="region of interest" description="Disordered" evidence="14">
    <location>
        <begin position="1"/>
        <end position="20"/>
    </location>
</feature>
<evidence type="ECO:0000256" key="7">
    <source>
        <dbReference type="ARBA" id="ARBA00022840"/>
    </source>
</evidence>
<evidence type="ECO:0000313" key="16">
    <source>
        <dbReference type="EMBL" id="KTD34018.1"/>
    </source>
</evidence>
<dbReference type="GO" id="GO:0016887">
    <property type="term" value="F:ATP hydrolysis activity"/>
    <property type="evidence" value="ECO:0007669"/>
    <property type="project" value="RHEA"/>
</dbReference>
<dbReference type="GO" id="GO:0042802">
    <property type="term" value="F:identical protein binding"/>
    <property type="evidence" value="ECO:0007669"/>
    <property type="project" value="UniProtKB-ARBA"/>
</dbReference>
<protein>
    <recommendedName>
        <fullName evidence="12 13">Replicative DNA helicase</fullName>
        <ecNumber evidence="12 13">5.6.2.3</ecNumber>
    </recommendedName>
</protein>
<dbReference type="Gene3D" id="1.10.860.10">
    <property type="entry name" value="DNAb Helicase, Chain A"/>
    <property type="match status" value="1"/>
</dbReference>
<evidence type="ECO:0000256" key="1">
    <source>
        <dbReference type="ARBA" id="ARBA00008428"/>
    </source>
</evidence>
<dbReference type="GO" id="GO:0043139">
    <property type="term" value="F:5'-3' DNA helicase activity"/>
    <property type="evidence" value="ECO:0007669"/>
    <property type="project" value="UniProtKB-EC"/>
</dbReference>
<evidence type="ECO:0000256" key="13">
    <source>
        <dbReference type="RuleBase" id="RU362085"/>
    </source>
</evidence>
<evidence type="ECO:0000256" key="11">
    <source>
        <dbReference type="ARBA" id="ARBA00048954"/>
    </source>
</evidence>
<evidence type="ECO:0000256" key="6">
    <source>
        <dbReference type="ARBA" id="ARBA00022806"/>
    </source>
</evidence>
<name>A0A0W0WNW0_9GAMM</name>
<dbReference type="PANTHER" id="PTHR30153:SF2">
    <property type="entry name" value="REPLICATIVE DNA HELICASE"/>
    <property type="match status" value="1"/>
</dbReference>
<comment type="similarity">
    <text evidence="1 13">Belongs to the helicase family. DnaB subfamily.</text>
</comment>
<dbReference type="GO" id="GO:1990077">
    <property type="term" value="C:primosome complex"/>
    <property type="evidence" value="ECO:0007669"/>
    <property type="project" value="UniProtKB-UniRule"/>
</dbReference>
<accession>A0A0W0WNW0</accession>
<dbReference type="AlphaFoldDB" id="A0A0W0WNW0"/>
<keyword evidence="8 13" id="KW-0238">DNA-binding</keyword>
<dbReference type="NCBIfam" id="NF004384">
    <property type="entry name" value="PRK05748.1"/>
    <property type="match status" value="1"/>
</dbReference>
<dbReference type="SUPFAM" id="SSF52540">
    <property type="entry name" value="P-loop containing nucleoside triphosphate hydrolases"/>
    <property type="match status" value="1"/>
</dbReference>
<dbReference type="EC" id="5.6.2.3" evidence="12 13"/>
<evidence type="ECO:0000256" key="5">
    <source>
        <dbReference type="ARBA" id="ARBA00022801"/>
    </source>
</evidence>